<reference evidence="5" key="1">
    <citation type="submission" date="2020-03" db="EMBL/GenBank/DDBJ databases">
        <title>The deep terrestrial virosphere.</title>
        <authorList>
            <person name="Holmfeldt K."/>
            <person name="Nilsson E."/>
            <person name="Simone D."/>
            <person name="Lopez-Fernandez M."/>
            <person name="Wu X."/>
            <person name="de Brujin I."/>
            <person name="Lundin D."/>
            <person name="Andersson A."/>
            <person name="Bertilsson S."/>
            <person name="Dopson M."/>
        </authorList>
    </citation>
    <scope>NUCLEOTIDE SEQUENCE</scope>
    <source>
        <strain evidence="5">TM448A00282</strain>
        <strain evidence="6">TM448B00260</strain>
    </source>
</reference>
<dbReference type="EMBL" id="MT144603">
    <property type="protein sequence ID" value="QJH94609.1"/>
    <property type="molecule type" value="Genomic_DNA"/>
</dbReference>
<feature type="domain" description="Baseplate J-like C-terminal" evidence="4">
    <location>
        <begin position="284"/>
        <end position="352"/>
    </location>
</feature>
<evidence type="ECO:0000259" key="3">
    <source>
        <dbReference type="Pfam" id="PF26078"/>
    </source>
</evidence>
<name>A0A6H1ZDZ3_9ZZZZ</name>
<evidence type="ECO:0000259" key="2">
    <source>
        <dbReference type="Pfam" id="PF04865"/>
    </source>
</evidence>
<dbReference type="PANTHER" id="PTHR37829">
    <property type="entry name" value="PHAGE-LIKE ELEMENT PBSX PROTEIN XKDT"/>
    <property type="match status" value="1"/>
</dbReference>
<proteinExistence type="inferred from homology"/>
<dbReference type="InterPro" id="IPR058530">
    <property type="entry name" value="Baseplate_J-like_C"/>
</dbReference>
<evidence type="ECO:0000313" key="5">
    <source>
        <dbReference type="EMBL" id="QJA45774.1"/>
    </source>
</evidence>
<dbReference type="InterPro" id="IPR006949">
    <property type="entry name" value="Barrel_Baseplate_J-like"/>
</dbReference>
<dbReference type="Pfam" id="PF26078">
    <property type="entry name" value="Baseplate_J_M"/>
    <property type="match status" value="1"/>
</dbReference>
<organism evidence="5">
    <name type="scientific">viral metagenome</name>
    <dbReference type="NCBI Taxonomy" id="1070528"/>
    <lineage>
        <taxon>unclassified sequences</taxon>
        <taxon>metagenomes</taxon>
        <taxon>organismal metagenomes</taxon>
    </lineage>
</organism>
<sequence length="353" mass="37830">MPFPIPTLEQTRQQIGSDIEAHLPGTEARTRRSTLGVLAFAEAGAVQGLHAHIEHRWRNMLPDELADAEGVERWARRYKLWYRDPIGAAGQVQISGAIGATVLVGTTLQYSQDLVYTVRETITLTAASGLLTVDAQTLGAAGNLPAGTRLTFLSPVTGLQATATVTEDGLTGGTDLEALDGLRTRVHRRMAEPPQGGSLTDYETWALESHPAITRAWATEHEQGSGSVVVRIVCDNQDDPIPSAGVLEACATYIAARRPAGRRSVYVLPPVAVAQQYQIRAVPNTVQVQAAIEAELRDLHRREAVPGGLLLLSHIREAVSIATGERDNSVLSPSADVQLTTGQMATFGGITWA</sequence>
<evidence type="ECO:0000259" key="4">
    <source>
        <dbReference type="Pfam" id="PF26079"/>
    </source>
</evidence>
<feature type="domain" description="Baseplate J-like central" evidence="3">
    <location>
        <begin position="194"/>
        <end position="268"/>
    </location>
</feature>
<comment type="similarity">
    <text evidence="1">Belongs to the Mu gp47/PBSX XkdT family.</text>
</comment>
<dbReference type="InterPro" id="IPR058531">
    <property type="entry name" value="Baseplate_J_M"/>
</dbReference>
<accession>A0A6H1ZDZ3</accession>
<dbReference type="InterPro" id="IPR052399">
    <property type="entry name" value="Phage_Baseplate_Assmbl_Protein"/>
</dbReference>
<dbReference type="EMBL" id="MT143997">
    <property type="protein sequence ID" value="QJA45774.1"/>
    <property type="molecule type" value="Genomic_DNA"/>
</dbReference>
<feature type="domain" description="Baseplate protein J-like barrel" evidence="2">
    <location>
        <begin position="92"/>
        <end position="171"/>
    </location>
</feature>
<dbReference type="PANTHER" id="PTHR37829:SF3">
    <property type="entry name" value="PROTEIN JAYE-RELATED"/>
    <property type="match status" value="1"/>
</dbReference>
<dbReference type="Pfam" id="PF26079">
    <property type="entry name" value="Baseplate_J_C"/>
    <property type="match status" value="1"/>
</dbReference>
<dbReference type="AlphaFoldDB" id="A0A6H1ZDZ3"/>
<gene>
    <name evidence="5" type="ORF">TM448A00282_0008</name>
    <name evidence="6" type="ORF">TM448B00260_0013</name>
</gene>
<evidence type="ECO:0000256" key="1">
    <source>
        <dbReference type="ARBA" id="ARBA00038087"/>
    </source>
</evidence>
<evidence type="ECO:0000313" key="6">
    <source>
        <dbReference type="EMBL" id="QJH94609.1"/>
    </source>
</evidence>
<dbReference type="Pfam" id="PF04865">
    <property type="entry name" value="Baseplate_J"/>
    <property type="match status" value="1"/>
</dbReference>
<protein>
    <submittedName>
        <fullName evidence="5">Putative baseplate protein</fullName>
    </submittedName>
</protein>